<sequence>MDHSLENYKDYIGKSVSELPTPSLVINLPVLKDNIDTLHRDVEKLGIGFRPHVKTLKSLEVTRMMLAGGKFKGIVASTIPEIQGALPLVKEGILEECLYSLPIYPGVLPRLVELRQSLRILLMVDNEQQIAILEKSDSSKQPWDIFVKLDVGSHRAGVETNSEELHRLVQRAEKSSAVRIYGFYCHAGHSYAGRSRNEAEEVLNVEVSSVLSAAKLLPSDRQLVISVGSTPTAHVVESLKASVPSNVKFELHAGNFPSNDLQQVSTGLVSEAQQAVSVAAEVCSVYPERNEALVNAGVIALSRETSAFSGFGRVVGRTAWGVVRLSQEHGILGTTDEGRRIDEDFEVGQRVELYCNHACITAAAFYVYYVADGEGIVREAWIPWKVSYADVAASGPKQSAEDAAAPQPPEVVSTESASTASLVDVDMPSVHTVSSDFLEQPVQTKTQANRMDREEEAREEKATQAKRKRDEAAAKARRTDNWLVQQFSRLSDGSATSLVIVNLASVVGLSAYLGYKGWGLYEKGRLDWKTVGIGAGIIASVSAAEGVVGRYLYKGKKGGS</sequence>
<evidence type="ECO:0000256" key="7">
    <source>
        <dbReference type="ARBA" id="ARBA00022898"/>
    </source>
</evidence>
<name>A0A8H4XN32_9HYPO</name>
<keyword evidence="6" id="KW-0862">Zinc</keyword>
<dbReference type="InterPro" id="IPR042208">
    <property type="entry name" value="D-ser_dehydrat-like_sf"/>
</dbReference>
<evidence type="ECO:0000256" key="4">
    <source>
        <dbReference type="ARBA" id="ARBA00022575"/>
    </source>
</evidence>
<evidence type="ECO:0000256" key="1">
    <source>
        <dbReference type="ARBA" id="ARBA00001933"/>
    </source>
</evidence>
<comment type="catalytic activity">
    <reaction evidence="9">
        <text>D-serine = pyruvate + NH4(+)</text>
        <dbReference type="Rhea" id="RHEA:13977"/>
        <dbReference type="ChEBI" id="CHEBI:15361"/>
        <dbReference type="ChEBI" id="CHEBI:28938"/>
        <dbReference type="ChEBI" id="CHEBI:35247"/>
        <dbReference type="EC" id="4.3.1.18"/>
    </reaction>
    <physiologicalReaction direction="left-to-right" evidence="9">
        <dbReference type="Rhea" id="RHEA:13978"/>
    </physiologicalReaction>
</comment>
<dbReference type="Pfam" id="PF14031">
    <property type="entry name" value="D-ser_dehydrat"/>
    <property type="match status" value="1"/>
</dbReference>
<dbReference type="SMART" id="SM01119">
    <property type="entry name" value="D-ser_dehydrat"/>
    <property type="match status" value="1"/>
</dbReference>
<gene>
    <name evidence="16" type="ORF">FZEAL_2088</name>
</gene>
<evidence type="ECO:0000256" key="9">
    <source>
        <dbReference type="ARBA" id="ARBA00051198"/>
    </source>
</evidence>
<reference evidence="16" key="1">
    <citation type="journal article" date="2020" name="BMC Genomics">
        <title>Correction to: Identification and distribution of gene clusters required for synthesis of sphingolipid metabolism inhibitors in diverse species of the filamentous fungus Fusarium.</title>
        <authorList>
            <person name="Kim H.S."/>
            <person name="Lohmar J.M."/>
            <person name="Busman M."/>
            <person name="Brown D.W."/>
            <person name="Naumann T.A."/>
            <person name="Divon H.H."/>
            <person name="Lysoe E."/>
            <person name="Uhlig S."/>
            <person name="Proctor R.H."/>
        </authorList>
    </citation>
    <scope>NUCLEOTIDE SEQUENCE</scope>
    <source>
        <strain evidence="16">NRRL 22465</strain>
    </source>
</reference>
<evidence type="ECO:0000256" key="13">
    <source>
        <dbReference type="ARBA" id="ARBA00075219"/>
    </source>
</evidence>
<keyword evidence="7" id="KW-0663">Pyridoxal phosphate</keyword>
<proteinExistence type="inferred from homology"/>
<evidence type="ECO:0000256" key="8">
    <source>
        <dbReference type="ARBA" id="ARBA00023239"/>
    </source>
</evidence>
<keyword evidence="4" id="KW-0216">Detoxification</keyword>
<evidence type="ECO:0000256" key="12">
    <source>
        <dbReference type="ARBA" id="ARBA00069616"/>
    </source>
</evidence>
<feature type="compositionally biased region" description="Basic and acidic residues" evidence="14">
    <location>
        <begin position="450"/>
        <end position="475"/>
    </location>
</feature>
<keyword evidence="5" id="KW-0479">Metal-binding</keyword>
<evidence type="ECO:0000313" key="16">
    <source>
        <dbReference type="EMBL" id="KAF4982204.1"/>
    </source>
</evidence>
<reference evidence="16" key="2">
    <citation type="submission" date="2020-05" db="EMBL/GenBank/DDBJ databases">
        <authorList>
            <person name="Kim H.-S."/>
            <person name="Proctor R.H."/>
            <person name="Brown D.W."/>
        </authorList>
    </citation>
    <scope>NUCLEOTIDE SEQUENCE</scope>
    <source>
        <strain evidence="16">NRRL 22465</strain>
    </source>
</reference>
<dbReference type="InterPro" id="IPR026956">
    <property type="entry name" value="D-ser_dehydrat-like_dom"/>
</dbReference>
<organism evidence="16 17">
    <name type="scientific">Fusarium zealandicum</name>
    <dbReference type="NCBI Taxonomy" id="1053134"/>
    <lineage>
        <taxon>Eukaryota</taxon>
        <taxon>Fungi</taxon>
        <taxon>Dikarya</taxon>
        <taxon>Ascomycota</taxon>
        <taxon>Pezizomycotina</taxon>
        <taxon>Sordariomycetes</taxon>
        <taxon>Hypocreomycetidae</taxon>
        <taxon>Hypocreales</taxon>
        <taxon>Nectriaceae</taxon>
        <taxon>Fusarium</taxon>
        <taxon>Fusarium staphyleae species complex</taxon>
    </lineage>
</organism>
<dbReference type="SUPFAM" id="SSF51419">
    <property type="entry name" value="PLP-binding barrel"/>
    <property type="match status" value="1"/>
</dbReference>
<evidence type="ECO:0000256" key="6">
    <source>
        <dbReference type="ARBA" id="ARBA00022833"/>
    </source>
</evidence>
<comment type="caution">
    <text evidence="16">The sequence shown here is derived from an EMBL/GenBank/DDBJ whole genome shotgun (WGS) entry which is preliminary data.</text>
</comment>
<evidence type="ECO:0000259" key="15">
    <source>
        <dbReference type="SMART" id="SM01119"/>
    </source>
</evidence>
<feature type="domain" description="D-serine dehydratase-like" evidence="15">
    <location>
        <begin position="275"/>
        <end position="372"/>
    </location>
</feature>
<comment type="similarity">
    <text evidence="3">Belongs to the DSD1 family.</text>
</comment>
<comment type="function">
    <text evidence="10">Catalyzes the conversion of D-serine to pyruvate and ammonia. May play a role in D-serine detoxification.</text>
</comment>
<feature type="region of interest" description="Disordered" evidence="14">
    <location>
        <begin position="443"/>
        <end position="475"/>
    </location>
</feature>
<keyword evidence="17" id="KW-1185">Reference proteome</keyword>
<dbReference type="InterPro" id="IPR001608">
    <property type="entry name" value="Ala_racemase_N"/>
</dbReference>
<dbReference type="FunFam" id="3.20.20.10:FF:000016">
    <property type="entry name" value="D-serine dehydratase"/>
    <property type="match status" value="1"/>
</dbReference>
<dbReference type="PANTHER" id="PTHR28004:SF2">
    <property type="entry name" value="D-SERINE DEHYDRATASE"/>
    <property type="match status" value="1"/>
</dbReference>
<dbReference type="Proteomes" id="UP000635477">
    <property type="component" value="Unassembled WGS sequence"/>
</dbReference>
<evidence type="ECO:0000256" key="5">
    <source>
        <dbReference type="ARBA" id="ARBA00022723"/>
    </source>
</evidence>
<comment type="cofactor">
    <cofactor evidence="2">
        <name>Zn(2+)</name>
        <dbReference type="ChEBI" id="CHEBI:29105"/>
    </cofactor>
</comment>
<dbReference type="Gene3D" id="3.20.20.10">
    <property type="entry name" value="Alanine racemase"/>
    <property type="match status" value="1"/>
</dbReference>
<dbReference type="CDD" id="cd06817">
    <property type="entry name" value="PLPDE_III_DSD"/>
    <property type="match status" value="1"/>
</dbReference>
<dbReference type="Pfam" id="PF01168">
    <property type="entry name" value="Ala_racemase_N"/>
    <property type="match status" value="1"/>
</dbReference>
<evidence type="ECO:0000256" key="14">
    <source>
        <dbReference type="SAM" id="MobiDB-lite"/>
    </source>
</evidence>
<dbReference type="InterPro" id="IPR051466">
    <property type="entry name" value="D-amino_acid_metab_enzyme"/>
</dbReference>
<evidence type="ECO:0000313" key="17">
    <source>
        <dbReference type="Proteomes" id="UP000635477"/>
    </source>
</evidence>
<dbReference type="EMBL" id="JABEYC010000130">
    <property type="protein sequence ID" value="KAF4982204.1"/>
    <property type="molecule type" value="Genomic_DNA"/>
</dbReference>
<dbReference type="InterPro" id="IPR029066">
    <property type="entry name" value="PLP-binding_barrel"/>
</dbReference>
<evidence type="ECO:0000256" key="3">
    <source>
        <dbReference type="ARBA" id="ARBA00005323"/>
    </source>
</evidence>
<keyword evidence="8" id="KW-0456">Lyase</keyword>
<evidence type="ECO:0000256" key="2">
    <source>
        <dbReference type="ARBA" id="ARBA00001947"/>
    </source>
</evidence>
<dbReference type="GO" id="GO:0036088">
    <property type="term" value="P:D-serine catabolic process"/>
    <property type="evidence" value="ECO:0007669"/>
    <property type="project" value="TreeGrafter"/>
</dbReference>
<comment type="cofactor">
    <cofactor evidence="1">
        <name>pyridoxal 5'-phosphate</name>
        <dbReference type="ChEBI" id="CHEBI:597326"/>
    </cofactor>
</comment>
<protein>
    <recommendedName>
        <fullName evidence="12">D-serine dehydratase</fullName>
        <ecNumber evidence="11">4.3.1.18</ecNumber>
    </recommendedName>
    <alternativeName>
        <fullName evidence="13">D-serine deaminase</fullName>
    </alternativeName>
</protein>
<dbReference type="OrthoDB" id="20198at2759"/>
<evidence type="ECO:0000256" key="11">
    <source>
        <dbReference type="ARBA" id="ARBA00066349"/>
    </source>
</evidence>
<dbReference type="AlphaFoldDB" id="A0A8H4XN32"/>
<dbReference type="PANTHER" id="PTHR28004">
    <property type="entry name" value="ZGC:162816-RELATED"/>
    <property type="match status" value="1"/>
</dbReference>
<dbReference type="GO" id="GO:0009636">
    <property type="term" value="P:response to toxic substance"/>
    <property type="evidence" value="ECO:0007669"/>
    <property type="project" value="UniProtKB-KW"/>
</dbReference>
<dbReference type="GO" id="GO:0008721">
    <property type="term" value="F:D-serine ammonia-lyase activity"/>
    <property type="evidence" value="ECO:0007669"/>
    <property type="project" value="UniProtKB-EC"/>
</dbReference>
<dbReference type="GO" id="GO:0046872">
    <property type="term" value="F:metal ion binding"/>
    <property type="evidence" value="ECO:0007669"/>
    <property type="project" value="UniProtKB-KW"/>
</dbReference>
<accession>A0A8H4XN32</accession>
<dbReference type="EC" id="4.3.1.18" evidence="11"/>
<evidence type="ECO:0000256" key="10">
    <source>
        <dbReference type="ARBA" id="ARBA00055764"/>
    </source>
</evidence>
<dbReference type="Gene3D" id="2.40.37.20">
    <property type="entry name" value="D-serine dehydratase-like domain"/>
    <property type="match status" value="1"/>
</dbReference>